<keyword evidence="2" id="KW-1185">Reference proteome</keyword>
<gene>
    <name evidence="1" type="ORF">O181_007106</name>
</gene>
<reference evidence="1" key="1">
    <citation type="submission" date="2021-03" db="EMBL/GenBank/DDBJ databases">
        <title>Draft genome sequence of rust myrtle Austropuccinia psidii MF-1, a brazilian biotype.</title>
        <authorList>
            <person name="Quecine M.C."/>
            <person name="Pachon D.M.R."/>
            <person name="Bonatelli M.L."/>
            <person name="Correr F.H."/>
            <person name="Franceschini L.M."/>
            <person name="Leite T.F."/>
            <person name="Margarido G.R.A."/>
            <person name="Almeida C.A."/>
            <person name="Ferrarezi J.A."/>
            <person name="Labate C.A."/>
        </authorList>
    </citation>
    <scope>NUCLEOTIDE SEQUENCE</scope>
    <source>
        <strain evidence="1">MF-1</strain>
    </source>
</reference>
<sequence length="101" mass="11311">MCYQTHAQTVAFQCFVQSELQLVNKCDCCRFTSIEHSVTKSRTNNSHGLDYLASCCRLFHSSQKSSSQSVDLLAKTSNPVLDDEVNDYSVDLLRLAAQSNQ</sequence>
<proteinExistence type="predicted"/>
<evidence type="ECO:0000313" key="1">
    <source>
        <dbReference type="EMBL" id="MBW0467391.1"/>
    </source>
</evidence>
<comment type="caution">
    <text evidence="1">The sequence shown here is derived from an EMBL/GenBank/DDBJ whole genome shotgun (WGS) entry which is preliminary data.</text>
</comment>
<dbReference type="AlphaFoldDB" id="A0A9Q3BM58"/>
<organism evidence="1 2">
    <name type="scientific">Austropuccinia psidii MF-1</name>
    <dbReference type="NCBI Taxonomy" id="1389203"/>
    <lineage>
        <taxon>Eukaryota</taxon>
        <taxon>Fungi</taxon>
        <taxon>Dikarya</taxon>
        <taxon>Basidiomycota</taxon>
        <taxon>Pucciniomycotina</taxon>
        <taxon>Pucciniomycetes</taxon>
        <taxon>Pucciniales</taxon>
        <taxon>Sphaerophragmiaceae</taxon>
        <taxon>Austropuccinia</taxon>
    </lineage>
</organism>
<dbReference type="EMBL" id="AVOT02001565">
    <property type="protein sequence ID" value="MBW0467391.1"/>
    <property type="molecule type" value="Genomic_DNA"/>
</dbReference>
<evidence type="ECO:0000313" key="2">
    <source>
        <dbReference type="Proteomes" id="UP000765509"/>
    </source>
</evidence>
<name>A0A9Q3BM58_9BASI</name>
<protein>
    <submittedName>
        <fullName evidence="1">Uncharacterized protein</fullName>
    </submittedName>
</protein>
<accession>A0A9Q3BM58</accession>
<dbReference type="Proteomes" id="UP000765509">
    <property type="component" value="Unassembled WGS sequence"/>
</dbReference>